<proteinExistence type="predicted"/>
<accession>A0ACD4NHE5</accession>
<name>A0ACD4NHE5_9HYPH</name>
<evidence type="ECO:0000313" key="2">
    <source>
        <dbReference type="Proteomes" id="UP001163223"/>
    </source>
</evidence>
<evidence type="ECO:0000313" key="1">
    <source>
        <dbReference type="EMBL" id="WAJ26248.1"/>
    </source>
</evidence>
<dbReference type="Proteomes" id="UP001163223">
    <property type="component" value="Chromosome"/>
</dbReference>
<gene>
    <name evidence="1" type="ORF">OXU80_15180</name>
</gene>
<organism evidence="1 2">
    <name type="scientific">Antarcticirhabdus aurantiaca</name>
    <dbReference type="NCBI Taxonomy" id="2606717"/>
    <lineage>
        <taxon>Bacteria</taxon>
        <taxon>Pseudomonadati</taxon>
        <taxon>Pseudomonadota</taxon>
        <taxon>Alphaproteobacteria</taxon>
        <taxon>Hyphomicrobiales</taxon>
        <taxon>Aurantimonadaceae</taxon>
        <taxon>Antarcticirhabdus</taxon>
    </lineage>
</organism>
<keyword evidence="2" id="KW-1185">Reference proteome</keyword>
<reference evidence="1" key="1">
    <citation type="submission" date="2022-11" db="EMBL/GenBank/DDBJ databases">
        <title>beta-Carotene-producing bacterium, Jeongeuplla avenae sp. nov., alleviates the salt stress of Arabidopsis seedlings.</title>
        <authorList>
            <person name="Jiang L."/>
            <person name="Lee J."/>
        </authorList>
    </citation>
    <scope>NUCLEOTIDE SEQUENCE</scope>
    <source>
        <strain evidence="1">DY_R2A_6</strain>
    </source>
</reference>
<sequence length="92" mass="9958">MATLTITISDGLADWIEGRVQAGDYASANHYLAVLVANDRQKPSSQSSAPLSIDDLRRIVDDAEASGISDRNIADIVAEGDRIARERGIFRD</sequence>
<protein>
    <submittedName>
        <fullName evidence="1">Type II toxin-antitoxin system ParD family antitoxin</fullName>
    </submittedName>
</protein>
<dbReference type="EMBL" id="CP113520">
    <property type="protein sequence ID" value="WAJ26248.1"/>
    <property type="molecule type" value="Genomic_DNA"/>
</dbReference>